<dbReference type="Gene3D" id="3.90.280.10">
    <property type="entry name" value="PEBP-like"/>
    <property type="match status" value="1"/>
</dbReference>
<evidence type="ECO:0000313" key="3">
    <source>
        <dbReference type="Proteomes" id="UP000297564"/>
    </source>
</evidence>
<dbReference type="Proteomes" id="UP000297564">
    <property type="component" value="Unassembled WGS sequence"/>
</dbReference>
<dbReference type="AlphaFoldDB" id="A0A4Z0BST4"/>
<dbReference type="InterPro" id="IPR008914">
    <property type="entry name" value="PEBP"/>
</dbReference>
<organism evidence="2 3">
    <name type="scientific">Ramlibacter rhizophilus</name>
    <dbReference type="NCBI Taxonomy" id="1781167"/>
    <lineage>
        <taxon>Bacteria</taxon>
        <taxon>Pseudomonadati</taxon>
        <taxon>Pseudomonadota</taxon>
        <taxon>Betaproteobacteria</taxon>
        <taxon>Burkholderiales</taxon>
        <taxon>Comamonadaceae</taxon>
        <taxon>Ramlibacter</taxon>
    </lineage>
</organism>
<accession>A0A4Z0BST4</accession>
<feature type="compositionally biased region" description="Polar residues" evidence="1">
    <location>
        <begin position="1"/>
        <end position="18"/>
    </location>
</feature>
<dbReference type="EMBL" id="SMLL01000003">
    <property type="protein sequence ID" value="TFZ01318.1"/>
    <property type="molecule type" value="Genomic_DNA"/>
</dbReference>
<comment type="caution">
    <text evidence="2">The sequence shown here is derived from an EMBL/GenBank/DDBJ whole genome shotgun (WGS) entry which is preliminary data.</text>
</comment>
<evidence type="ECO:0000256" key="1">
    <source>
        <dbReference type="SAM" id="MobiDB-lite"/>
    </source>
</evidence>
<dbReference type="CDD" id="cd00865">
    <property type="entry name" value="PEBP_bact_arch"/>
    <property type="match status" value="1"/>
</dbReference>
<proteinExistence type="predicted"/>
<name>A0A4Z0BST4_9BURK</name>
<reference evidence="2 3" key="1">
    <citation type="submission" date="2019-03" db="EMBL/GenBank/DDBJ databases">
        <title>Ramlibacter rhizophilus CCTCC AB2015357, whole genome shotgun sequence.</title>
        <authorList>
            <person name="Zhang X."/>
            <person name="Feng G."/>
            <person name="Zhu H."/>
        </authorList>
    </citation>
    <scope>NUCLEOTIDE SEQUENCE [LARGE SCALE GENOMIC DNA]</scope>
    <source>
        <strain evidence="2 3">CCTCC AB2015357</strain>
    </source>
</reference>
<gene>
    <name evidence="2" type="ORF">EZ242_08015</name>
</gene>
<sequence>MQLTSASIADGQIQQVHASRSKGGEDQPLSLTLHGVPAGARYLAIVADDPDAVKPTGKVWVHWNVFDVPRAGEVVDIRAGEALDGVTGRTTSGAQAYEGMAPPDGTHTYRFAVFASSDPLNVETGKAWTIDDFERAYGHRTLAKAQIEGRFG</sequence>
<protein>
    <submittedName>
        <fullName evidence="2">YbhB/YbcL family Raf kinase inhibitor-like protein</fullName>
    </submittedName>
</protein>
<dbReference type="InterPro" id="IPR036610">
    <property type="entry name" value="PEBP-like_sf"/>
</dbReference>
<dbReference type="NCBIfam" id="TIGR00481">
    <property type="entry name" value="YbhB/YbcL family Raf kinase inhibitor-like protein"/>
    <property type="match status" value="1"/>
</dbReference>
<feature type="region of interest" description="Disordered" evidence="1">
    <location>
        <begin position="1"/>
        <end position="28"/>
    </location>
</feature>
<dbReference type="SUPFAM" id="SSF49777">
    <property type="entry name" value="PEBP-like"/>
    <property type="match status" value="1"/>
</dbReference>
<evidence type="ECO:0000313" key="2">
    <source>
        <dbReference type="EMBL" id="TFZ01318.1"/>
    </source>
</evidence>
<dbReference type="OrthoDB" id="9797506at2"/>
<dbReference type="RefSeq" id="WP_135284616.1">
    <property type="nucleotide sequence ID" value="NZ_SMLL01000003.1"/>
</dbReference>
<keyword evidence="3" id="KW-1185">Reference proteome</keyword>
<dbReference type="InterPro" id="IPR005247">
    <property type="entry name" value="YbhB_YbcL/LppC-like"/>
</dbReference>
<dbReference type="Pfam" id="PF01161">
    <property type="entry name" value="PBP"/>
    <property type="match status" value="1"/>
</dbReference>